<evidence type="ECO:0000256" key="3">
    <source>
        <dbReference type="ARBA" id="ARBA00022448"/>
    </source>
</evidence>
<feature type="transmembrane region" description="Helical" evidence="11">
    <location>
        <begin position="488"/>
        <end position="511"/>
    </location>
</feature>
<evidence type="ECO:0000256" key="2">
    <source>
        <dbReference type="ARBA" id="ARBA00008335"/>
    </source>
</evidence>
<keyword evidence="7 11" id="KW-0472">Membrane</keyword>
<keyword evidence="4" id="KW-0926">Vacuole</keyword>
<evidence type="ECO:0000256" key="11">
    <source>
        <dbReference type="SAM" id="Phobius"/>
    </source>
</evidence>
<keyword evidence="9" id="KW-0175">Coiled coil</keyword>
<dbReference type="Gene3D" id="1.20.1250.20">
    <property type="entry name" value="MFS general substrate transporter like domains"/>
    <property type="match status" value="1"/>
</dbReference>
<evidence type="ECO:0000256" key="1">
    <source>
        <dbReference type="ARBA" id="ARBA00004128"/>
    </source>
</evidence>
<dbReference type="EMBL" id="JAKJXO020000003">
    <property type="protein sequence ID" value="KAL1607687.1"/>
    <property type="molecule type" value="Genomic_DNA"/>
</dbReference>
<feature type="compositionally biased region" description="Basic and acidic residues" evidence="10">
    <location>
        <begin position="857"/>
        <end position="876"/>
    </location>
</feature>
<comment type="subcellular location">
    <subcellularLocation>
        <location evidence="1">Vacuole membrane</location>
        <topology evidence="1">Multi-pass membrane protein</topology>
    </subcellularLocation>
</comment>
<protein>
    <recommendedName>
        <fullName evidence="8">Probable transporter MCH1</fullName>
    </recommendedName>
</protein>
<feature type="coiled-coil region" evidence="9">
    <location>
        <begin position="318"/>
        <end position="345"/>
    </location>
</feature>
<dbReference type="PANTHER" id="PTHR21576:SF45">
    <property type="entry name" value="TRANSPORTER MCH1-RELATED"/>
    <property type="match status" value="1"/>
</dbReference>
<dbReference type="Proteomes" id="UP001521785">
    <property type="component" value="Unassembled WGS sequence"/>
</dbReference>
<feature type="transmembrane region" description="Helical" evidence="11">
    <location>
        <begin position="246"/>
        <end position="268"/>
    </location>
</feature>
<feature type="transmembrane region" description="Helical" evidence="11">
    <location>
        <begin position="139"/>
        <end position="156"/>
    </location>
</feature>
<organism evidence="12 13">
    <name type="scientific">Paraconiothyrium brasiliense</name>
    <dbReference type="NCBI Taxonomy" id="300254"/>
    <lineage>
        <taxon>Eukaryota</taxon>
        <taxon>Fungi</taxon>
        <taxon>Dikarya</taxon>
        <taxon>Ascomycota</taxon>
        <taxon>Pezizomycotina</taxon>
        <taxon>Dothideomycetes</taxon>
        <taxon>Pleosporomycetidae</taxon>
        <taxon>Pleosporales</taxon>
        <taxon>Massarineae</taxon>
        <taxon>Didymosphaeriaceae</taxon>
        <taxon>Paraconiothyrium</taxon>
    </lineage>
</organism>
<dbReference type="PANTHER" id="PTHR21576">
    <property type="entry name" value="UNCHARACTERIZED NODULIN-LIKE PROTEIN"/>
    <property type="match status" value="1"/>
</dbReference>
<feature type="transmembrane region" description="Helical" evidence="11">
    <location>
        <begin position="70"/>
        <end position="92"/>
    </location>
</feature>
<feature type="transmembrane region" description="Helical" evidence="11">
    <location>
        <begin position="454"/>
        <end position="476"/>
    </location>
</feature>
<feature type="region of interest" description="Disordered" evidence="10">
    <location>
        <begin position="981"/>
        <end position="1002"/>
    </location>
</feature>
<gene>
    <name evidence="12" type="primary">MCH1</name>
    <name evidence="12" type="ORF">SLS60_002622</name>
</gene>
<comment type="caution">
    <text evidence="12">The sequence shown here is derived from an EMBL/GenBank/DDBJ whole genome shotgun (WGS) entry which is preliminary data.</text>
</comment>
<feature type="compositionally biased region" description="Acidic residues" evidence="10">
    <location>
        <begin position="992"/>
        <end position="1002"/>
    </location>
</feature>
<dbReference type="InterPro" id="IPR036259">
    <property type="entry name" value="MFS_trans_sf"/>
</dbReference>
<accession>A0ABR3RTK9</accession>
<evidence type="ECO:0000313" key="12">
    <source>
        <dbReference type="EMBL" id="KAL1607687.1"/>
    </source>
</evidence>
<feature type="region of interest" description="Disordered" evidence="10">
    <location>
        <begin position="815"/>
        <end position="876"/>
    </location>
</feature>
<evidence type="ECO:0000313" key="13">
    <source>
        <dbReference type="Proteomes" id="UP001521785"/>
    </source>
</evidence>
<feature type="compositionally biased region" description="Polar residues" evidence="10">
    <location>
        <begin position="31"/>
        <end position="42"/>
    </location>
</feature>
<feature type="transmembrane region" description="Helical" evidence="11">
    <location>
        <begin position="168"/>
        <end position="193"/>
    </location>
</feature>
<dbReference type="CDD" id="cd17354">
    <property type="entry name" value="MFS_Mch1p_like"/>
    <property type="match status" value="1"/>
</dbReference>
<evidence type="ECO:0000256" key="9">
    <source>
        <dbReference type="SAM" id="Coils"/>
    </source>
</evidence>
<evidence type="ECO:0000256" key="4">
    <source>
        <dbReference type="ARBA" id="ARBA00022554"/>
    </source>
</evidence>
<feature type="region of interest" description="Disordered" evidence="10">
    <location>
        <begin position="1"/>
        <end position="42"/>
    </location>
</feature>
<reference evidence="12 13" key="1">
    <citation type="submission" date="2024-02" db="EMBL/GenBank/DDBJ databases">
        <title>De novo assembly and annotation of 12 fungi associated with fruit tree decline syndrome in Ontario, Canada.</title>
        <authorList>
            <person name="Sulman M."/>
            <person name="Ellouze W."/>
            <person name="Ilyukhin E."/>
        </authorList>
    </citation>
    <scope>NUCLEOTIDE SEQUENCE [LARGE SCALE GENOMIC DNA]</scope>
    <source>
        <strain evidence="12 13">M42-189</strain>
    </source>
</reference>
<feature type="compositionally biased region" description="Acidic residues" evidence="10">
    <location>
        <begin position="895"/>
        <end position="905"/>
    </location>
</feature>
<feature type="transmembrane region" description="Helical" evidence="11">
    <location>
        <begin position="518"/>
        <end position="539"/>
    </location>
</feature>
<keyword evidence="5 11" id="KW-0812">Transmembrane</keyword>
<feature type="transmembrane region" description="Helical" evidence="11">
    <location>
        <begin position="566"/>
        <end position="587"/>
    </location>
</feature>
<name>A0ABR3RTK9_9PLEO</name>
<evidence type="ECO:0000256" key="7">
    <source>
        <dbReference type="ARBA" id="ARBA00023136"/>
    </source>
</evidence>
<feature type="transmembrane region" description="Helical" evidence="11">
    <location>
        <begin position="104"/>
        <end position="127"/>
    </location>
</feature>
<keyword evidence="6 11" id="KW-1133">Transmembrane helix</keyword>
<feature type="transmembrane region" description="Helical" evidence="11">
    <location>
        <begin position="205"/>
        <end position="226"/>
    </location>
</feature>
<evidence type="ECO:0000256" key="6">
    <source>
        <dbReference type="ARBA" id="ARBA00022989"/>
    </source>
</evidence>
<feature type="compositionally biased region" description="Basic and acidic residues" evidence="10">
    <location>
        <begin position="815"/>
        <end position="827"/>
    </location>
</feature>
<sequence length="1002" mass="111730">MPSRQMRNSNSNGIDKLDYHPTRPLLHSDNESGPSRSSRDTSYAGSFFEQVAEGVMERDRVRIQREAVRWLSFIWALINCLCAGSITAYSLYGHLFQSRLHYTQFQVNIVSITAELGMYLPVPAFGYLCDRVGPGTPSALSGVLFGLGYLLAAFAYKSGPPPSAGGHGWPFGVMVLAFVAIGMGTSCMYLSAVTTCAKNFGRGKWKGIALAAPIAAFGLSGFWQSQVGSRLLYDVKPDGTRGDVNVYKFFLFLGITLCAVGIIGFFALQIVNEEEMIDEAVEELERSGLLAHDEFFTQAASNHGYGTMEPRDLSDSTFDFLQSEAERLKAQAEEEARKKTWLLNEETKRYVSDPTMWWLATGFFLVTGPGEAFINNLGTIIGTLTPPHTQATTSPATHVSIVAITSTIARLVTGTLSDILAPVAPIHQHRRGPDSVTNSVSSLLPQKRFSVSRITFLLTFAFILSLGQLLLASGWVQNHPSRFAAVSALIGSGYGAVFSLTPIVVSVVWGVENFGTNWGILAMTPAAGATVWSAIYATVYQKGANGGEPGMERDADDVLCYGRGCYAVTFWAMAVSVWVAMGLWLWAWRGPGGWKKRGIAVTDFHGFDKVSGAQNEKWWKQFPDVNDYSVGEYILIYGKLGKSDDAEVWVGKIAKRYEGDYYGIHWMYHPSHLPLVEGLKLRKCITEKTPNFEPWELIISEHAGIFHKSVIMSRVRMTERAKAGKEKEDGMWWWDWVIKYSWKQDPVTKATSNTPIIVSSKEYFKKRREIADWDVNDRAKEMGLKLIKSTKEEKILKGDKSKESTIDEVKKQLGKEEKLKRRSETPLKKRKRMVEDAPNDDDQGTPQPKRQRTSRPVCRDAESRSHLEAGGDEQTHEALSRIPIYYTRSKKPYISDDELSDDEEPQGLHPHNNAERRISTSPSNIPDRNEDTQSTEEACGVVKALPNLLRTRDGYSLRSKVQESDDELSDIGSPRMAYLFDPLPDPLRSQEEPIEELDLADG</sequence>
<feature type="compositionally biased region" description="Basic and acidic residues" evidence="10">
    <location>
        <begin position="15"/>
        <end position="30"/>
    </location>
</feature>
<evidence type="ECO:0000256" key="8">
    <source>
        <dbReference type="ARBA" id="ARBA00039330"/>
    </source>
</evidence>
<keyword evidence="3" id="KW-0813">Transport</keyword>
<dbReference type="SUPFAM" id="SSF103473">
    <property type="entry name" value="MFS general substrate transporter"/>
    <property type="match status" value="1"/>
</dbReference>
<evidence type="ECO:0000256" key="10">
    <source>
        <dbReference type="SAM" id="MobiDB-lite"/>
    </source>
</evidence>
<proteinExistence type="inferred from homology"/>
<evidence type="ECO:0000256" key="5">
    <source>
        <dbReference type="ARBA" id="ARBA00022692"/>
    </source>
</evidence>
<feature type="region of interest" description="Disordered" evidence="10">
    <location>
        <begin position="893"/>
        <end position="939"/>
    </location>
</feature>
<keyword evidence="13" id="KW-1185">Reference proteome</keyword>
<comment type="similarity">
    <text evidence="2">Belongs to the major facilitator superfamily.</text>
</comment>
<feature type="compositionally biased region" description="Polar residues" evidence="10">
    <location>
        <begin position="1"/>
        <end position="13"/>
    </location>
</feature>